<dbReference type="OrthoDB" id="3364175at2759"/>
<dbReference type="Gene3D" id="4.10.240.10">
    <property type="entry name" value="Zn(2)-C6 fungal-type DNA-binding domain"/>
    <property type="match status" value="1"/>
</dbReference>
<reference evidence="7 8" key="1">
    <citation type="submission" date="2015-01" db="EMBL/GenBank/DDBJ databases">
        <title>The Genome Sequence of Exophiala spinifera CBS89968.</title>
        <authorList>
            <consortium name="The Broad Institute Genomics Platform"/>
            <person name="Cuomo C."/>
            <person name="de Hoog S."/>
            <person name="Gorbushina A."/>
            <person name="Stielow B."/>
            <person name="Teixiera M."/>
            <person name="Abouelleil A."/>
            <person name="Chapman S.B."/>
            <person name="Priest M."/>
            <person name="Young S.K."/>
            <person name="Wortman J."/>
            <person name="Nusbaum C."/>
            <person name="Birren B."/>
        </authorList>
    </citation>
    <scope>NUCLEOTIDE SEQUENCE [LARGE SCALE GENOMIC DNA]</scope>
    <source>
        <strain evidence="7 8">CBS 89968</strain>
    </source>
</reference>
<keyword evidence="1" id="KW-0805">Transcription regulation</keyword>
<dbReference type="GO" id="GO:0000981">
    <property type="term" value="F:DNA-binding transcription factor activity, RNA polymerase II-specific"/>
    <property type="evidence" value="ECO:0007669"/>
    <property type="project" value="InterPro"/>
</dbReference>
<evidence type="ECO:0000256" key="5">
    <source>
        <dbReference type="SAM" id="MobiDB-lite"/>
    </source>
</evidence>
<dbReference type="HOGENOM" id="CLU_063079_0_0_1"/>
<dbReference type="SUPFAM" id="SSF57701">
    <property type="entry name" value="Zn2/Cys6 DNA-binding domain"/>
    <property type="match status" value="1"/>
</dbReference>
<feature type="compositionally biased region" description="Polar residues" evidence="5">
    <location>
        <begin position="17"/>
        <end position="26"/>
    </location>
</feature>
<dbReference type="Pfam" id="PF00172">
    <property type="entry name" value="Zn_clus"/>
    <property type="match status" value="1"/>
</dbReference>
<dbReference type="InterPro" id="IPR001138">
    <property type="entry name" value="Zn2Cys6_DnaBD"/>
</dbReference>
<dbReference type="RefSeq" id="XP_016238498.1">
    <property type="nucleotide sequence ID" value="XM_016376928.1"/>
</dbReference>
<proteinExistence type="predicted"/>
<dbReference type="PROSITE" id="PS50048">
    <property type="entry name" value="ZN2_CY6_FUNGAL_2"/>
    <property type="match status" value="1"/>
</dbReference>
<evidence type="ECO:0000256" key="1">
    <source>
        <dbReference type="ARBA" id="ARBA00023015"/>
    </source>
</evidence>
<dbReference type="CDD" id="cd00067">
    <property type="entry name" value="GAL4"/>
    <property type="match status" value="1"/>
</dbReference>
<dbReference type="GeneID" id="27329653"/>
<dbReference type="InterPro" id="IPR036864">
    <property type="entry name" value="Zn2-C6_fun-type_DNA-bd_sf"/>
</dbReference>
<feature type="compositionally biased region" description="Pro residues" evidence="5">
    <location>
        <begin position="229"/>
        <end position="240"/>
    </location>
</feature>
<organism evidence="7 8">
    <name type="scientific">Exophiala spinifera</name>
    <dbReference type="NCBI Taxonomy" id="91928"/>
    <lineage>
        <taxon>Eukaryota</taxon>
        <taxon>Fungi</taxon>
        <taxon>Dikarya</taxon>
        <taxon>Ascomycota</taxon>
        <taxon>Pezizomycotina</taxon>
        <taxon>Eurotiomycetes</taxon>
        <taxon>Chaetothyriomycetidae</taxon>
        <taxon>Chaetothyriales</taxon>
        <taxon>Herpotrichiellaceae</taxon>
        <taxon>Exophiala</taxon>
    </lineage>
</organism>
<dbReference type="InterPro" id="IPR053187">
    <property type="entry name" value="Notoamide_regulator"/>
</dbReference>
<gene>
    <name evidence="7" type="ORF">PV08_02570</name>
</gene>
<evidence type="ECO:0000256" key="4">
    <source>
        <dbReference type="ARBA" id="ARBA00023242"/>
    </source>
</evidence>
<sequence>MQPPTRDFKHTVASRIQGPSGQQSSREIAGRIAPRQILPRPQGSSSPSTSRAISSDTSNRRYRTNVTVACDQCKVKRVKCSGKNPCSRCSIKSLHCSYDQGIDGRRGRTSSSEVQALSERAEQYQRVFDLLRTSSPTVACNILRQIRSQKVEDGDCAGADGANDSGLANVLRYAETLASPSPSPSPRLNGDMPSPLAQAWREAIVASASSSSVPSDNTSTAAASEGGSQPPPSLAAPPAWPGNAVFDPQFATISDEFSLFGFDPVQMERTLAPDNEHYQTNTNTNAMDGVTNPVSNTSFAARPAAAASSTYTKPVSATAAIAAPAAPPPPTWHPNTTTDFEQAHAWLRQDIDQIDRYLDSNFRRMKHDHNVSR</sequence>
<feature type="region of interest" description="Disordered" evidence="5">
    <location>
        <begin position="207"/>
        <end position="241"/>
    </location>
</feature>
<keyword evidence="2" id="KW-0238">DNA-binding</keyword>
<dbReference type="PANTHER" id="PTHR47256:SF1">
    <property type="entry name" value="ZN(II)2CYS6 TRANSCRIPTION FACTOR (EUROFUNG)"/>
    <property type="match status" value="1"/>
</dbReference>
<keyword evidence="3" id="KW-0804">Transcription</keyword>
<dbReference type="EMBL" id="KN847493">
    <property type="protein sequence ID" value="KIW18282.1"/>
    <property type="molecule type" value="Genomic_DNA"/>
</dbReference>
<feature type="region of interest" description="Disordered" evidence="5">
    <location>
        <begin position="1"/>
        <end position="58"/>
    </location>
</feature>
<evidence type="ECO:0000259" key="6">
    <source>
        <dbReference type="PROSITE" id="PS50048"/>
    </source>
</evidence>
<dbReference type="SMART" id="SM00066">
    <property type="entry name" value="GAL4"/>
    <property type="match status" value="1"/>
</dbReference>
<dbReference type="Proteomes" id="UP000053328">
    <property type="component" value="Unassembled WGS sequence"/>
</dbReference>
<dbReference type="PANTHER" id="PTHR47256">
    <property type="entry name" value="ZN(II)2CYS6 TRANSCRIPTION FACTOR (EUROFUNG)-RELATED"/>
    <property type="match status" value="1"/>
</dbReference>
<evidence type="ECO:0000256" key="3">
    <source>
        <dbReference type="ARBA" id="ARBA00023163"/>
    </source>
</evidence>
<feature type="compositionally biased region" description="Low complexity" evidence="5">
    <location>
        <begin position="44"/>
        <end position="57"/>
    </location>
</feature>
<protein>
    <recommendedName>
        <fullName evidence="6">Zn(2)-C6 fungal-type domain-containing protein</fullName>
    </recommendedName>
</protein>
<dbReference type="GO" id="GO:0008270">
    <property type="term" value="F:zinc ion binding"/>
    <property type="evidence" value="ECO:0007669"/>
    <property type="project" value="InterPro"/>
</dbReference>
<keyword evidence="4" id="KW-0539">Nucleus</keyword>
<dbReference type="STRING" id="91928.A0A0D1ZZX2"/>
<evidence type="ECO:0000256" key="2">
    <source>
        <dbReference type="ARBA" id="ARBA00023125"/>
    </source>
</evidence>
<dbReference type="PROSITE" id="PS00463">
    <property type="entry name" value="ZN2_CY6_FUNGAL_1"/>
    <property type="match status" value="1"/>
</dbReference>
<feature type="domain" description="Zn(2)-C6 fungal-type" evidence="6">
    <location>
        <begin position="69"/>
        <end position="98"/>
    </location>
</feature>
<dbReference type="AlphaFoldDB" id="A0A0D1ZZX2"/>
<dbReference type="VEuPathDB" id="FungiDB:PV08_02570"/>
<dbReference type="GO" id="GO:0003677">
    <property type="term" value="F:DNA binding"/>
    <property type="evidence" value="ECO:0007669"/>
    <property type="project" value="UniProtKB-KW"/>
</dbReference>
<evidence type="ECO:0000313" key="7">
    <source>
        <dbReference type="EMBL" id="KIW18282.1"/>
    </source>
</evidence>
<feature type="compositionally biased region" description="Basic and acidic residues" evidence="5">
    <location>
        <begin position="1"/>
        <end position="10"/>
    </location>
</feature>
<name>A0A0D1ZZX2_9EURO</name>
<evidence type="ECO:0000313" key="8">
    <source>
        <dbReference type="Proteomes" id="UP000053328"/>
    </source>
</evidence>
<accession>A0A0D1ZZX2</accession>
<keyword evidence="8" id="KW-1185">Reference proteome</keyword>